<dbReference type="GO" id="GO:0007155">
    <property type="term" value="P:cell adhesion"/>
    <property type="evidence" value="ECO:0007669"/>
    <property type="project" value="UniProtKB-KW"/>
</dbReference>
<evidence type="ECO:0000256" key="5">
    <source>
        <dbReference type="ARBA" id="ARBA00022989"/>
    </source>
</evidence>
<dbReference type="OrthoDB" id="10037074at2759"/>
<evidence type="ECO:0000256" key="2">
    <source>
        <dbReference type="ARBA" id="ARBA00008141"/>
    </source>
</evidence>
<accession>A0A8J1T8V0</accession>
<comment type="caution">
    <text evidence="9">The sequence shown here is derived from an EMBL/GenBank/DDBJ whole genome shotgun (WGS) entry which is preliminary data.</text>
</comment>
<feature type="region of interest" description="Disordered" evidence="7">
    <location>
        <begin position="14"/>
        <end position="39"/>
    </location>
</feature>
<evidence type="ECO:0000256" key="4">
    <source>
        <dbReference type="ARBA" id="ARBA00022889"/>
    </source>
</evidence>
<keyword evidence="6 8" id="KW-0472">Membrane</keyword>
<protein>
    <submittedName>
        <fullName evidence="9">Uncharacterized protein</fullName>
    </submittedName>
</protein>
<evidence type="ECO:0000256" key="8">
    <source>
        <dbReference type="SAM" id="Phobius"/>
    </source>
</evidence>
<dbReference type="PANTHER" id="PTHR12316:SF17">
    <property type="entry name" value="NINJURIN C, ISOFORM D"/>
    <property type="match status" value="1"/>
</dbReference>
<keyword evidence="5 8" id="KW-1133">Transmembrane helix</keyword>
<dbReference type="GO" id="GO:0042246">
    <property type="term" value="P:tissue regeneration"/>
    <property type="evidence" value="ECO:0007669"/>
    <property type="project" value="InterPro"/>
</dbReference>
<dbReference type="EMBL" id="CAIIXF020000005">
    <property type="protein sequence ID" value="CAH1783561.1"/>
    <property type="molecule type" value="Genomic_DNA"/>
</dbReference>
<dbReference type="Pfam" id="PF04923">
    <property type="entry name" value="Ninjurin"/>
    <property type="match status" value="1"/>
</dbReference>
<keyword evidence="3 8" id="KW-0812">Transmembrane</keyword>
<keyword evidence="4" id="KW-0130">Cell adhesion</keyword>
<evidence type="ECO:0000256" key="1">
    <source>
        <dbReference type="ARBA" id="ARBA00004141"/>
    </source>
</evidence>
<evidence type="ECO:0000313" key="9">
    <source>
        <dbReference type="EMBL" id="CAH1783561.1"/>
    </source>
</evidence>
<organism evidence="9 10">
    <name type="scientific">Owenia fusiformis</name>
    <name type="common">Polychaete worm</name>
    <dbReference type="NCBI Taxonomy" id="6347"/>
    <lineage>
        <taxon>Eukaryota</taxon>
        <taxon>Metazoa</taxon>
        <taxon>Spiralia</taxon>
        <taxon>Lophotrochozoa</taxon>
        <taxon>Annelida</taxon>
        <taxon>Polychaeta</taxon>
        <taxon>Sedentaria</taxon>
        <taxon>Canalipalpata</taxon>
        <taxon>Sabellida</taxon>
        <taxon>Oweniida</taxon>
        <taxon>Oweniidae</taxon>
        <taxon>Owenia</taxon>
    </lineage>
</organism>
<proteinExistence type="inferred from homology"/>
<comment type="similarity">
    <text evidence="2">Belongs to the ninjurin family.</text>
</comment>
<dbReference type="Proteomes" id="UP000749559">
    <property type="component" value="Unassembled WGS sequence"/>
</dbReference>
<name>A0A8J1T8V0_OWEFU</name>
<keyword evidence="10" id="KW-1185">Reference proteome</keyword>
<feature type="transmembrane region" description="Helical" evidence="8">
    <location>
        <begin position="146"/>
        <end position="167"/>
    </location>
</feature>
<feature type="compositionally biased region" description="Basic and acidic residues" evidence="7">
    <location>
        <begin position="21"/>
        <end position="35"/>
    </location>
</feature>
<evidence type="ECO:0000256" key="6">
    <source>
        <dbReference type="ARBA" id="ARBA00023136"/>
    </source>
</evidence>
<dbReference type="GO" id="GO:0016020">
    <property type="term" value="C:membrane"/>
    <property type="evidence" value="ECO:0007669"/>
    <property type="project" value="UniProtKB-SubCell"/>
</dbReference>
<dbReference type="AlphaFoldDB" id="A0A8J1T8V0"/>
<reference evidence="9" key="1">
    <citation type="submission" date="2022-03" db="EMBL/GenBank/DDBJ databases">
        <authorList>
            <person name="Martin C."/>
        </authorList>
    </citation>
    <scope>NUCLEOTIDE SEQUENCE</scope>
</reference>
<evidence type="ECO:0000256" key="3">
    <source>
        <dbReference type="ARBA" id="ARBA00022692"/>
    </source>
</evidence>
<dbReference type="InterPro" id="IPR007007">
    <property type="entry name" value="Ninjurin"/>
</dbReference>
<comment type="subcellular location">
    <subcellularLocation>
        <location evidence="1">Membrane</location>
        <topology evidence="1">Multi-pass membrane protein</topology>
    </subcellularLocation>
</comment>
<evidence type="ECO:0000313" key="10">
    <source>
        <dbReference type="Proteomes" id="UP000749559"/>
    </source>
</evidence>
<dbReference type="PANTHER" id="PTHR12316">
    <property type="entry name" value="NINJURIN-RELATED"/>
    <property type="match status" value="1"/>
</dbReference>
<feature type="transmembrane region" description="Helical" evidence="8">
    <location>
        <begin position="105"/>
        <end position="125"/>
    </location>
</feature>
<evidence type="ECO:0000256" key="7">
    <source>
        <dbReference type="SAM" id="MobiDB-lite"/>
    </source>
</evidence>
<gene>
    <name evidence="9" type="ORF">OFUS_LOCUS9893</name>
</gene>
<sequence>MSINKDTDVIINDTDSNSNLDLKERTGLPKDDTDGHGGNFDEVDHVCDTSDPSKCKSPDHINMNDYTTKKTVATGLFDIAIFSANASRLWRTLQEKPGPFFYPEVSILITILVLQVATGILLMLIGKADIRKKSDRKMIDGWNNMATLAIFVITVLNILVSTFSTVAPK</sequence>